<proteinExistence type="predicted"/>
<protein>
    <submittedName>
        <fullName evidence="1">Proannomuricatin AD</fullName>
    </submittedName>
</protein>
<dbReference type="EMBL" id="MK836460">
    <property type="protein sequence ID" value="QEG99582.1"/>
    <property type="molecule type" value="Genomic_DNA"/>
</dbReference>
<evidence type="ECO:0000313" key="1">
    <source>
        <dbReference type="EMBL" id="QEG99582.1"/>
    </source>
</evidence>
<sequence length="61" mass="6473" precursor="true">MQCDKMEGFVSAPAVSHHHGASGLFLHAQQLPNSEGHSIFPPIPSLVSGRSHLVSVDPCQV</sequence>
<organism evidence="1">
    <name type="scientific">Annona muricata</name>
    <name type="common">Soursop</name>
    <dbReference type="NCBI Taxonomy" id="13337"/>
    <lineage>
        <taxon>Eukaryota</taxon>
        <taxon>Viridiplantae</taxon>
        <taxon>Streptophyta</taxon>
        <taxon>Embryophyta</taxon>
        <taxon>Tracheophyta</taxon>
        <taxon>Spermatophyta</taxon>
        <taxon>Magnoliopsida</taxon>
        <taxon>Magnoliidae</taxon>
        <taxon>Magnoliales</taxon>
        <taxon>Annonaceae</taxon>
        <taxon>Annonoideae</taxon>
        <taxon>Annoneae</taxon>
        <taxon>Annona</taxon>
    </lineage>
</organism>
<accession>A0A5B9T7F6</accession>
<name>A0A5B9T7F6_ANNMU</name>
<reference evidence="1" key="1">
    <citation type="journal article" date="2019" name="J. ISSAAS">
        <title>Novel cyclic peptides in seeds of Annona muricata are ribosomally synthesised.</title>
        <authorList>
            <person name="Fisher M.F."/>
            <person name="Zhang J."/>
            <person name="Berkowitz O."/>
            <person name="Whelan J."/>
            <person name="Mylne J.S."/>
        </authorList>
    </citation>
    <scope>NUCLEOTIDE SEQUENCE</scope>
</reference>
<dbReference type="AlphaFoldDB" id="A0A5B9T7F6"/>
<gene>
    <name evidence="1" type="primary">PamAD</name>
</gene>